<dbReference type="InterPro" id="IPR037914">
    <property type="entry name" value="SpoVT-AbrB_sf"/>
</dbReference>
<name>A0A554X9P9_9BURK</name>
<gene>
    <name evidence="1" type="ORF">Ttaiw_01098</name>
</gene>
<organism evidence="1 2">
    <name type="scientific">Tepidimonas taiwanensis</name>
    <dbReference type="NCBI Taxonomy" id="307486"/>
    <lineage>
        <taxon>Bacteria</taxon>
        <taxon>Pseudomonadati</taxon>
        <taxon>Pseudomonadota</taxon>
        <taxon>Betaproteobacteria</taxon>
        <taxon>Burkholderiales</taxon>
        <taxon>Tepidimonas</taxon>
    </lineage>
</organism>
<dbReference type="STRING" id="307486.GCA_000807215_01756"/>
<proteinExistence type="predicted"/>
<evidence type="ECO:0008006" key="3">
    <source>
        <dbReference type="Google" id="ProtNLM"/>
    </source>
</evidence>
<dbReference type="AlphaFoldDB" id="A0A554X9P9"/>
<reference evidence="1 2" key="1">
    <citation type="submission" date="2019-07" db="EMBL/GenBank/DDBJ databases">
        <title>Tepidimonas taiwanensis I1-1 draft genome.</title>
        <authorList>
            <person name="Da Costa M.S."/>
            <person name="Froufe H.J.C."/>
            <person name="Egas C."/>
            <person name="Albuquerque L."/>
        </authorList>
    </citation>
    <scope>NUCLEOTIDE SEQUENCE [LARGE SCALE GENOMIC DNA]</scope>
    <source>
        <strain evidence="1 2">I1-1</strain>
    </source>
</reference>
<dbReference type="Proteomes" id="UP000317763">
    <property type="component" value="Unassembled WGS sequence"/>
</dbReference>
<comment type="caution">
    <text evidence="1">The sequence shown here is derived from an EMBL/GenBank/DDBJ whole genome shotgun (WGS) entry which is preliminary data.</text>
</comment>
<keyword evidence="2" id="KW-1185">Reference proteome</keyword>
<accession>A0A554X9P9</accession>
<evidence type="ECO:0000313" key="1">
    <source>
        <dbReference type="EMBL" id="TSE32543.1"/>
    </source>
</evidence>
<protein>
    <recommendedName>
        <fullName evidence="3">SpoVT-AbrB domain-containing protein</fullName>
    </recommendedName>
</protein>
<evidence type="ECO:0000313" key="2">
    <source>
        <dbReference type="Proteomes" id="UP000317763"/>
    </source>
</evidence>
<dbReference type="EMBL" id="VJOM01000009">
    <property type="protein sequence ID" value="TSE32543.1"/>
    <property type="molecule type" value="Genomic_DNA"/>
</dbReference>
<sequence>MAVLTKLTSKNQITLPRSVLARCPAAEYYDVSVENGRIVLTPVQLTHMDKVWDKLEALGLTEEDLDAAVQWGRGSAADRS</sequence>
<dbReference type="SUPFAM" id="SSF89447">
    <property type="entry name" value="AbrB/MazE/MraZ-like"/>
    <property type="match status" value="1"/>
</dbReference>